<name>I2GS06_9BACT</name>
<dbReference type="eggNOG" id="COG5492">
    <property type="taxonomic scope" value="Bacteria"/>
</dbReference>
<evidence type="ECO:0000313" key="5">
    <source>
        <dbReference type="Proteomes" id="UP000009309"/>
    </source>
</evidence>
<keyword evidence="5" id="KW-1185">Reference proteome</keyword>
<feature type="domain" description="IPT/TIG" evidence="3">
    <location>
        <begin position="35"/>
        <end position="112"/>
    </location>
</feature>
<dbReference type="PROSITE" id="PS51257">
    <property type="entry name" value="PROKAR_LIPOPROTEIN"/>
    <property type="match status" value="1"/>
</dbReference>
<dbReference type="Gene3D" id="2.60.40.10">
    <property type="entry name" value="Immunoglobulins"/>
    <property type="match status" value="1"/>
</dbReference>
<evidence type="ECO:0000313" key="4">
    <source>
        <dbReference type="EMBL" id="CCH56684.1"/>
    </source>
</evidence>
<organism evidence="4 5">
    <name type="scientific">Fibrisoma limi BUZ 3</name>
    <dbReference type="NCBI Taxonomy" id="1185876"/>
    <lineage>
        <taxon>Bacteria</taxon>
        <taxon>Pseudomonadati</taxon>
        <taxon>Bacteroidota</taxon>
        <taxon>Cytophagia</taxon>
        <taxon>Cytophagales</taxon>
        <taxon>Spirosomataceae</taxon>
        <taxon>Fibrisoma</taxon>
    </lineage>
</organism>
<sequence>MQLMKRWQYMLLLVGGMFVTLTACDNNDEPEAVLSITGINPTTAPVGSTIVITGTNFNTNPSSNTVTFGTVPATVNTATSTQLNVTVPANAGSNISVTSGGQTAQAPSTIQFQLGNKPVIEVTSNITTNTTWSRNNVYLIRGFIYVENNAVLTIEPGTIIKGGGPATDPSGQQRGGTLIIDKGARIEAKGTAQQPIIFTSNAAPGQRKYGDWGGIVLIGRAPTNRPASQTFEGGIRGTFGTDNQPNDNSGTLQYVRIEFGGIALTATANSEINGLTMYGVGSGTTIDHVQVSYSGDDSYEWFGGTVNAKYLVAFRGFDDDFDTDYGYTGKVQFALSLRDPQVADQSGSNCFESDNFNPGENTAAQGAAAPNNGLPLTQPIFANVSSFAFQSAPVNTNAPQGSGPYQSAMHLRRNTAISIYNSVFVGWPEGLRLDGTATGTLANVNSGALDLQGVTIANSLTAVRGAGAITNDQATAFFNTANKNNRVISTADLATLLLNAQTFNLAAPNPLPQATSPLVTNAATATGGKLGDSFFTAAPYRGAFNGTDNWLTGWTNFDPQNTNYDR</sequence>
<keyword evidence="2" id="KW-0732">Signal</keyword>
<dbReference type="Proteomes" id="UP000009309">
    <property type="component" value="Unassembled WGS sequence"/>
</dbReference>
<dbReference type="InterPro" id="IPR014756">
    <property type="entry name" value="Ig_E-set"/>
</dbReference>
<reference evidence="4 5" key="1">
    <citation type="journal article" date="2012" name="J. Bacteriol.">
        <title>Genome Sequence of the Filamentous Bacterium Fibrisoma limi BUZ 3T.</title>
        <authorList>
            <person name="Filippini M."/>
            <person name="Qi W."/>
            <person name="Jaenicke S."/>
            <person name="Goesmann A."/>
            <person name="Smits T.H."/>
            <person name="Bagheri H.C."/>
        </authorList>
    </citation>
    <scope>NUCLEOTIDE SEQUENCE [LARGE SCALE GENOMIC DNA]</scope>
    <source>
        <strain evidence="5">BUZ 3T</strain>
    </source>
</reference>
<dbReference type="RefSeq" id="WP_009285249.1">
    <property type="nucleotide sequence ID" value="NZ_CAIT01000009.1"/>
</dbReference>
<dbReference type="PANTHER" id="PTHR41339:SF1">
    <property type="entry name" value="SECRETED PROTEIN"/>
    <property type="match status" value="1"/>
</dbReference>
<feature type="compositionally biased region" description="Polar residues" evidence="1">
    <location>
        <begin position="346"/>
        <end position="364"/>
    </location>
</feature>
<dbReference type="OrthoDB" id="1521716at2"/>
<gene>
    <name evidence="4" type="ORF">BN8_06066</name>
</gene>
<evidence type="ECO:0000259" key="3">
    <source>
        <dbReference type="Pfam" id="PF01833"/>
    </source>
</evidence>
<dbReference type="AlphaFoldDB" id="I2GS06"/>
<dbReference type="SUPFAM" id="SSF81296">
    <property type="entry name" value="E set domains"/>
    <property type="match status" value="1"/>
</dbReference>
<evidence type="ECO:0000256" key="2">
    <source>
        <dbReference type="SAM" id="SignalP"/>
    </source>
</evidence>
<comment type="caution">
    <text evidence="4">The sequence shown here is derived from an EMBL/GenBank/DDBJ whole genome shotgun (WGS) entry which is preliminary data.</text>
</comment>
<accession>I2GS06</accession>
<feature type="signal peptide" evidence="2">
    <location>
        <begin position="1"/>
        <end position="23"/>
    </location>
</feature>
<evidence type="ECO:0000256" key="1">
    <source>
        <dbReference type="SAM" id="MobiDB-lite"/>
    </source>
</evidence>
<protein>
    <submittedName>
        <fullName evidence="4">Cell surface receptor IPT/TIG domain protein</fullName>
    </submittedName>
</protein>
<dbReference type="InterPro" id="IPR002909">
    <property type="entry name" value="IPT_dom"/>
</dbReference>
<dbReference type="EMBL" id="CAIT01000009">
    <property type="protein sequence ID" value="CCH56684.1"/>
    <property type="molecule type" value="Genomic_DNA"/>
</dbReference>
<feature type="region of interest" description="Disordered" evidence="1">
    <location>
        <begin position="346"/>
        <end position="368"/>
    </location>
</feature>
<dbReference type="CDD" id="cd00603">
    <property type="entry name" value="IPT_PCSR"/>
    <property type="match status" value="1"/>
</dbReference>
<dbReference type="PANTHER" id="PTHR41339">
    <property type="entry name" value="LIPL48"/>
    <property type="match status" value="1"/>
</dbReference>
<dbReference type="Pfam" id="PF01833">
    <property type="entry name" value="TIG"/>
    <property type="match status" value="1"/>
</dbReference>
<dbReference type="InterPro" id="IPR013783">
    <property type="entry name" value="Ig-like_fold"/>
</dbReference>
<feature type="chain" id="PRO_5003658713" evidence="2">
    <location>
        <begin position="24"/>
        <end position="566"/>
    </location>
</feature>
<dbReference type="STRING" id="1185876.BN8_06066"/>
<keyword evidence="4" id="KW-0675">Receptor</keyword>
<proteinExistence type="predicted"/>